<feature type="compositionally biased region" description="Basic residues" evidence="10">
    <location>
        <begin position="86"/>
        <end position="99"/>
    </location>
</feature>
<feature type="domain" description="EGF-like" evidence="13">
    <location>
        <begin position="122"/>
        <end position="162"/>
    </location>
</feature>
<dbReference type="PROSITE" id="PS00022">
    <property type="entry name" value="EGF_1"/>
    <property type="match status" value="1"/>
</dbReference>
<dbReference type="CTD" id="374"/>
<reference evidence="14" key="2">
    <citation type="submission" date="2025-09" db="UniProtKB">
        <authorList>
            <consortium name="Ensembl"/>
        </authorList>
    </citation>
    <scope>IDENTIFICATION</scope>
</reference>
<keyword evidence="15" id="KW-1185">Reference proteome</keyword>
<dbReference type="GO" id="GO:0008284">
    <property type="term" value="P:positive regulation of cell population proliferation"/>
    <property type="evidence" value="ECO:0007669"/>
    <property type="project" value="TreeGrafter"/>
</dbReference>
<name>A0A3B3QKF1_9TELE</name>
<feature type="region of interest" description="Disordered" evidence="10">
    <location>
        <begin position="56"/>
        <end position="123"/>
    </location>
</feature>
<evidence type="ECO:0000313" key="14">
    <source>
        <dbReference type="Ensembl" id="ENSPKIP00000006035.1"/>
    </source>
</evidence>
<keyword evidence="4 12" id="KW-0732">Signal</keyword>
<organism evidence="14 15">
    <name type="scientific">Paramormyrops kingsleyae</name>
    <dbReference type="NCBI Taxonomy" id="1676925"/>
    <lineage>
        <taxon>Eukaryota</taxon>
        <taxon>Metazoa</taxon>
        <taxon>Chordata</taxon>
        <taxon>Craniata</taxon>
        <taxon>Vertebrata</taxon>
        <taxon>Euteleostomi</taxon>
        <taxon>Actinopterygii</taxon>
        <taxon>Neopterygii</taxon>
        <taxon>Teleostei</taxon>
        <taxon>Osteoglossocephala</taxon>
        <taxon>Osteoglossomorpha</taxon>
        <taxon>Osteoglossiformes</taxon>
        <taxon>Mormyridae</taxon>
        <taxon>Paramormyrops</taxon>
    </lineage>
</organism>
<keyword evidence="6" id="KW-0339">Growth factor</keyword>
<evidence type="ECO:0000256" key="7">
    <source>
        <dbReference type="ARBA" id="ARBA00023136"/>
    </source>
</evidence>
<dbReference type="Ensembl" id="ENSPKIT00000030053.1">
    <property type="protein sequence ID" value="ENSPKIP00000006035.1"/>
    <property type="gene ID" value="ENSPKIG00000022481.1"/>
</dbReference>
<keyword evidence="7 11" id="KW-0472">Membrane</keyword>
<evidence type="ECO:0000256" key="2">
    <source>
        <dbReference type="ARBA" id="ARBA00022536"/>
    </source>
</evidence>
<keyword evidence="3 11" id="KW-0812">Transmembrane</keyword>
<keyword evidence="5 11" id="KW-1133">Transmembrane helix</keyword>
<dbReference type="PANTHER" id="PTHR10740:SF16">
    <property type="entry name" value="AMPHIREGULIN"/>
    <property type="match status" value="1"/>
</dbReference>
<evidence type="ECO:0000313" key="15">
    <source>
        <dbReference type="Proteomes" id="UP000261540"/>
    </source>
</evidence>
<dbReference type="GO" id="GO:0045840">
    <property type="term" value="P:positive regulation of mitotic nuclear division"/>
    <property type="evidence" value="ECO:0007669"/>
    <property type="project" value="TreeGrafter"/>
</dbReference>
<feature type="signal peptide" evidence="12">
    <location>
        <begin position="1"/>
        <end position="21"/>
    </location>
</feature>
<dbReference type="Gene3D" id="2.10.25.10">
    <property type="entry name" value="Laminin"/>
    <property type="match status" value="1"/>
</dbReference>
<evidence type="ECO:0000256" key="8">
    <source>
        <dbReference type="ARBA" id="ARBA00023157"/>
    </source>
</evidence>
<dbReference type="GO" id="GO:0005154">
    <property type="term" value="F:epidermal growth factor receptor binding"/>
    <property type="evidence" value="ECO:0007669"/>
    <property type="project" value="TreeGrafter"/>
</dbReference>
<evidence type="ECO:0000256" key="10">
    <source>
        <dbReference type="SAM" id="MobiDB-lite"/>
    </source>
</evidence>
<reference evidence="14" key="1">
    <citation type="submission" date="2025-08" db="UniProtKB">
        <authorList>
            <consortium name="Ensembl"/>
        </authorList>
    </citation>
    <scope>IDENTIFICATION</scope>
</reference>
<dbReference type="PANTHER" id="PTHR10740">
    <property type="entry name" value="TRANSFORMING GROWTH FACTOR ALPHA"/>
    <property type="match status" value="1"/>
</dbReference>
<keyword evidence="8 9" id="KW-1015">Disulfide bond</keyword>
<feature type="compositionally biased region" description="Acidic residues" evidence="10">
    <location>
        <begin position="56"/>
        <end position="66"/>
    </location>
</feature>
<dbReference type="Proteomes" id="UP000261540">
    <property type="component" value="Unplaced"/>
</dbReference>
<dbReference type="GO" id="GO:0016020">
    <property type="term" value="C:membrane"/>
    <property type="evidence" value="ECO:0007669"/>
    <property type="project" value="UniProtKB-SubCell"/>
</dbReference>
<evidence type="ECO:0000256" key="12">
    <source>
        <dbReference type="SAM" id="SignalP"/>
    </source>
</evidence>
<evidence type="ECO:0000259" key="13">
    <source>
        <dbReference type="PROSITE" id="PS50026"/>
    </source>
</evidence>
<evidence type="ECO:0000256" key="9">
    <source>
        <dbReference type="PROSITE-ProRule" id="PRU00076"/>
    </source>
</evidence>
<dbReference type="GeneID" id="111839254"/>
<protein>
    <submittedName>
        <fullName evidence="14">Amphiregulin</fullName>
    </submittedName>
</protein>
<dbReference type="GO" id="GO:0007173">
    <property type="term" value="P:epidermal growth factor receptor signaling pathway"/>
    <property type="evidence" value="ECO:0007669"/>
    <property type="project" value="TreeGrafter"/>
</dbReference>
<dbReference type="OrthoDB" id="9909110at2759"/>
<evidence type="ECO:0000256" key="3">
    <source>
        <dbReference type="ARBA" id="ARBA00022692"/>
    </source>
</evidence>
<dbReference type="FunFam" id="2.10.25.10:FF:000158">
    <property type="entry name" value="proheparin-binding EGF-like growth factor"/>
    <property type="match status" value="1"/>
</dbReference>
<dbReference type="PROSITE" id="PS01186">
    <property type="entry name" value="EGF_2"/>
    <property type="match status" value="1"/>
</dbReference>
<evidence type="ECO:0000256" key="5">
    <source>
        <dbReference type="ARBA" id="ARBA00022989"/>
    </source>
</evidence>
<evidence type="ECO:0000256" key="6">
    <source>
        <dbReference type="ARBA" id="ARBA00023030"/>
    </source>
</evidence>
<feature type="transmembrane region" description="Helical" evidence="11">
    <location>
        <begin position="180"/>
        <end position="206"/>
    </location>
</feature>
<comment type="subcellular location">
    <subcellularLocation>
        <location evidence="1">Membrane</location>
        <topology evidence="1">Single-pass membrane protein</topology>
    </subcellularLocation>
</comment>
<proteinExistence type="predicted"/>
<dbReference type="GO" id="GO:0008083">
    <property type="term" value="F:growth factor activity"/>
    <property type="evidence" value="ECO:0007669"/>
    <property type="project" value="UniProtKB-KW"/>
</dbReference>
<dbReference type="PROSITE" id="PS50026">
    <property type="entry name" value="EGF_3"/>
    <property type="match status" value="1"/>
</dbReference>
<dbReference type="GeneTree" id="ENSGT00940000156901"/>
<dbReference type="STRING" id="1676925.ENSPKIP00000006035"/>
<evidence type="ECO:0000256" key="1">
    <source>
        <dbReference type="ARBA" id="ARBA00004167"/>
    </source>
</evidence>
<accession>A0A3B3QKF1</accession>
<dbReference type="SUPFAM" id="SSF57196">
    <property type="entry name" value="EGF/Laminin"/>
    <property type="match status" value="1"/>
</dbReference>
<feature type="disulfide bond" evidence="9">
    <location>
        <begin position="152"/>
        <end position="161"/>
    </location>
</feature>
<dbReference type="KEGG" id="pki:111839254"/>
<dbReference type="GO" id="GO:0005615">
    <property type="term" value="C:extracellular space"/>
    <property type="evidence" value="ECO:0007669"/>
    <property type="project" value="TreeGrafter"/>
</dbReference>
<dbReference type="AlphaFoldDB" id="A0A3B3QKF1"/>
<comment type="caution">
    <text evidence="9">Lacks conserved residue(s) required for the propagation of feature annotation.</text>
</comment>
<dbReference type="InterPro" id="IPR000742">
    <property type="entry name" value="EGF"/>
</dbReference>
<evidence type="ECO:0000256" key="11">
    <source>
        <dbReference type="SAM" id="Phobius"/>
    </source>
</evidence>
<sequence length="238" mass="26168">MNVLVLSSLLLTVCSIVRTLGLDPSKADVTAHTTAPNRIKLNTTSAAIDLQNEEDAELDHDQEEGSLSDADLPQVQLLSKPEDRGKNRKKGKGKRKSKNKGTPESTHKTPSHTQYPPGHTDMEDPCSTTHQDYCIHGHCKYMEDLKASTCICIPGYDGERCGIRLLKTEQKESDMGKNTVVIQTVLVVIAVVLSLISCTTIVLMMCAHYRTQKNFLAAYLGTSSEKEKLQTNVNSIVV</sequence>
<feature type="chain" id="PRO_5017203851" evidence="12">
    <location>
        <begin position="22"/>
        <end position="238"/>
    </location>
</feature>
<evidence type="ECO:0000256" key="4">
    <source>
        <dbReference type="ARBA" id="ARBA00022729"/>
    </source>
</evidence>
<dbReference type="RefSeq" id="XP_023658753.1">
    <property type="nucleotide sequence ID" value="XM_023802985.1"/>
</dbReference>
<keyword evidence="2 9" id="KW-0245">EGF-like domain</keyword>